<comment type="caution">
    <text evidence="2">The sequence shown here is derived from an EMBL/GenBank/DDBJ whole genome shotgun (WGS) entry which is preliminary data.</text>
</comment>
<dbReference type="Proteomes" id="UP001549291">
    <property type="component" value="Unassembled WGS sequence"/>
</dbReference>
<proteinExistence type="predicted"/>
<accession>A0ABV2S2Q3</accession>
<dbReference type="EMBL" id="JBEPTQ010000002">
    <property type="protein sequence ID" value="MET4722845.1"/>
    <property type="molecule type" value="Genomic_DNA"/>
</dbReference>
<evidence type="ECO:0000256" key="1">
    <source>
        <dbReference type="SAM" id="MobiDB-lite"/>
    </source>
</evidence>
<keyword evidence="3" id="KW-1185">Reference proteome</keyword>
<reference evidence="2 3" key="1">
    <citation type="submission" date="2024-06" db="EMBL/GenBank/DDBJ databases">
        <title>Genomic Encyclopedia of Type Strains, Phase V (KMG-V): Genome sequencing to study the core and pangenomes of soil and plant-associated prokaryotes.</title>
        <authorList>
            <person name="Whitman W."/>
        </authorList>
    </citation>
    <scope>NUCLEOTIDE SEQUENCE [LARGE SCALE GENOMIC DNA]</scope>
    <source>
        <strain evidence="2 3">USDA 160</strain>
    </source>
</reference>
<organism evidence="2 3">
    <name type="scientific">Bradyrhizobium japonicum</name>
    <dbReference type="NCBI Taxonomy" id="375"/>
    <lineage>
        <taxon>Bacteria</taxon>
        <taxon>Pseudomonadati</taxon>
        <taxon>Pseudomonadota</taxon>
        <taxon>Alphaproteobacteria</taxon>
        <taxon>Hyphomicrobiales</taxon>
        <taxon>Nitrobacteraceae</taxon>
        <taxon>Bradyrhizobium</taxon>
    </lineage>
</organism>
<feature type="region of interest" description="Disordered" evidence="1">
    <location>
        <begin position="1"/>
        <end position="33"/>
    </location>
</feature>
<gene>
    <name evidence="2" type="ORF">ABIF63_006951</name>
</gene>
<evidence type="ECO:0000313" key="2">
    <source>
        <dbReference type="EMBL" id="MET4722845.1"/>
    </source>
</evidence>
<protein>
    <submittedName>
        <fullName evidence="2">Uncharacterized protein</fullName>
    </submittedName>
</protein>
<evidence type="ECO:0000313" key="3">
    <source>
        <dbReference type="Proteomes" id="UP001549291"/>
    </source>
</evidence>
<name>A0ABV2S2Q3_BRAJP</name>
<sequence length="108" mass="11723">MLTAAFGDLPSVDASGQLDVRDEKVDDPPPAPRQRLLAISCMDDVVPFLSQSLHHELADERVVLDEEYSHRRHLQIPDRAFLPTADALIAAGKPALSGGLAGRCQNPE</sequence>